<sequence length="107" mass="11919">MKTSFKSLLVAGAMFCAAQSYAQSDVKKAEHGVGHAATDVGHKTSEVASKGSSAVIDKKYEGKCGPRGETIYINKKSQYYYVDKKGHRVYQKKSQLMDKKDMEHHKM</sequence>
<reference evidence="2 3" key="1">
    <citation type="submission" date="2023-02" db="EMBL/GenBank/DDBJ databases">
        <title>Genome sequence of Mucilaginibacter jinjuensis strain KACC 16571.</title>
        <authorList>
            <person name="Kim S."/>
            <person name="Heo J."/>
            <person name="Kwon S.-W."/>
        </authorList>
    </citation>
    <scope>NUCLEOTIDE SEQUENCE [LARGE SCALE GENOMIC DNA]</scope>
    <source>
        <strain evidence="2 3">KACC 16571</strain>
    </source>
</reference>
<protein>
    <submittedName>
        <fullName evidence="2">Uncharacterized protein</fullName>
    </submittedName>
</protein>
<dbReference type="EMBL" id="CP117167">
    <property type="protein sequence ID" value="WCT11524.1"/>
    <property type="molecule type" value="Genomic_DNA"/>
</dbReference>
<evidence type="ECO:0000313" key="2">
    <source>
        <dbReference type="EMBL" id="WCT11524.1"/>
    </source>
</evidence>
<proteinExistence type="predicted"/>
<feature type="chain" id="PRO_5046369298" evidence="1">
    <location>
        <begin position="23"/>
        <end position="107"/>
    </location>
</feature>
<feature type="signal peptide" evidence="1">
    <location>
        <begin position="1"/>
        <end position="22"/>
    </location>
</feature>
<evidence type="ECO:0000256" key="1">
    <source>
        <dbReference type="SAM" id="SignalP"/>
    </source>
</evidence>
<keyword evidence="3" id="KW-1185">Reference proteome</keyword>
<accession>A0ABY7T5I2</accession>
<dbReference type="Proteomes" id="UP001216139">
    <property type="component" value="Chromosome"/>
</dbReference>
<name>A0ABY7T5I2_9SPHI</name>
<keyword evidence="1" id="KW-0732">Signal</keyword>
<organism evidence="2 3">
    <name type="scientific">Mucilaginibacter jinjuensis</name>
    <dbReference type="NCBI Taxonomy" id="1176721"/>
    <lineage>
        <taxon>Bacteria</taxon>
        <taxon>Pseudomonadati</taxon>
        <taxon>Bacteroidota</taxon>
        <taxon>Sphingobacteriia</taxon>
        <taxon>Sphingobacteriales</taxon>
        <taxon>Sphingobacteriaceae</taxon>
        <taxon>Mucilaginibacter</taxon>
    </lineage>
</organism>
<gene>
    <name evidence="2" type="ORF">PQO05_22550</name>
</gene>
<evidence type="ECO:0000313" key="3">
    <source>
        <dbReference type="Proteomes" id="UP001216139"/>
    </source>
</evidence>
<dbReference type="RefSeq" id="WP_273629711.1">
    <property type="nucleotide sequence ID" value="NZ_CP117167.1"/>
</dbReference>